<dbReference type="Gene3D" id="2.30.29.30">
    <property type="entry name" value="Pleckstrin-homology domain (PH domain)/Phosphotyrosine-binding domain (PTB)"/>
    <property type="match status" value="1"/>
</dbReference>
<protein>
    <submittedName>
        <fullName evidence="2">Myosin phosphatase Rho-interacting protein</fullName>
    </submittedName>
</protein>
<comment type="caution">
    <text evidence="2">The sequence shown here is derived from an EMBL/GenBank/DDBJ whole genome shotgun (WGS) entry which is preliminary data.</text>
</comment>
<keyword evidence="3" id="KW-1185">Reference proteome</keyword>
<dbReference type="GO" id="GO:0051015">
    <property type="term" value="F:actin filament binding"/>
    <property type="evidence" value="ECO:0007669"/>
    <property type="project" value="TreeGrafter"/>
</dbReference>
<accession>A0A4Z2FBX9</accession>
<feature type="compositionally biased region" description="Basic and acidic residues" evidence="1">
    <location>
        <begin position="183"/>
        <end position="192"/>
    </location>
</feature>
<reference evidence="2 3" key="1">
    <citation type="submission" date="2019-03" db="EMBL/GenBank/DDBJ databases">
        <title>First draft genome of Liparis tanakae, snailfish: a comprehensive survey of snailfish specific genes.</title>
        <authorList>
            <person name="Kim W."/>
            <person name="Song I."/>
            <person name="Jeong J.-H."/>
            <person name="Kim D."/>
            <person name="Kim S."/>
            <person name="Ryu S."/>
            <person name="Song J.Y."/>
            <person name="Lee S.K."/>
        </authorList>
    </citation>
    <scope>NUCLEOTIDE SEQUENCE [LARGE SCALE GENOMIC DNA]</scope>
    <source>
        <tissue evidence="2">Muscle</tissue>
    </source>
</reference>
<evidence type="ECO:0000313" key="3">
    <source>
        <dbReference type="Proteomes" id="UP000314294"/>
    </source>
</evidence>
<dbReference type="Proteomes" id="UP000314294">
    <property type="component" value="Unassembled WGS sequence"/>
</dbReference>
<evidence type="ECO:0000313" key="2">
    <source>
        <dbReference type="EMBL" id="TNN38421.1"/>
    </source>
</evidence>
<dbReference type="InterPro" id="IPR052223">
    <property type="entry name" value="Actin_Cytoskeleton_Reg"/>
</dbReference>
<dbReference type="InterPro" id="IPR011993">
    <property type="entry name" value="PH-like_dom_sf"/>
</dbReference>
<gene>
    <name evidence="2" type="primary">Mprip_2</name>
    <name evidence="2" type="ORF">EYF80_051397</name>
</gene>
<dbReference type="AlphaFoldDB" id="A0A4Z2FBX9"/>
<dbReference type="PANTHER" id="PTHR17271:SF9">
    <property type="entry name" value="MYOSIN PHOSPHATASE RHO-INTERACTING PROTEIN"/>
    <property type="match status" value="1"/>
</dbReference>
<proteinExistence type="predicted"/>
<dbReference type="EMBL" id="SRLO01001372">
    <property type="protein sequence ID" value="TNN38421.1"/>
    <property type="molecule type" value="Genomic_DNA"/>
</dbReference>
<feature type="region of interest" description="Disordered" evidence="1">
    <location>
        <begin position="1"/>
        <end position="25"/>
    </location>
</feature>
<dbReference type="OrthoDB" id="9942268at2759"/>
<feature type="region of interest" description="Disordered" evidence="1">
    <location>
        <begin position="173"/>
        <end position="192"/>
    </location>
</feature>
<dbReference type="PANTHER" id="PTHR17271">
    <property type="entry name" value="PLECKSTRIN HOMOLOGY PH DOMAIN-CONTAINING PROTEIN"/>
    <property type="match status" value="1"/>
</dbReference>
<name>A0A4Z2FBX9_9TELE</name>
<feature type="region of interest" description="Disordered" evidence="1">
    <location>
        <begin position="127"/>
        <end position="166"/>
    </location>
</feature>
<dbReference type="SUPFAM" id="SSF50729">
    <property type="entry name" value="PH domain-like"/>
    <property type="match status" value="1"/>
</dbReference>
<evidence type="ECO:0000256" key="1">
    <source>
        <dbReference type="SAM" id="MobiDB-lite"/>
    </source>
</evidence>
<organism evidence="2 3">
    <name type="scientific">Liparis tanakae</name>
    <name type="common">Tanaka's snailfish</name>
    <dbReference type="NCBI Taxonomy" id="230148"/>
    <lineage>
        <taxon>Eukaryota</taxon>
        <taxon>Metazoa</taxon>
        <taxon>Chordata</taxon>
        <taxon>Craniata</taxon>
        <taxon>Vertebrata</taxon>
        <taxon>Euteleostomi</taxon>
        <taxon>Actinopterygii</taxon>
        <taxon>Neopterygii</taxon>
        <taxon>Teleostei</taxon>
        <taxon>Neoteleostei</taxon>
        <taxon>Acanthomorphata</taxon>
        <taxon>Eupercaria</taxon>
        <taxon>Perciformes</taxon>
        <taxon>Cottioidei</taxon>
        <taxon>Cottales</taxon>
        <taxon>Liparidae</taxon>
        <taxon>Liparis</taxon>
    </lineage>
</organism>
<dbReference type="GO" id="GO:0015629">
    <property type="term" value="C:actin cytoskeleton"/>
    <property type="evidence" value="ECO:0007669"/>
    <property type="project" value="TreeGrafter"/>
</dbReference>
<sequence length="192" mass="20867">MSEHASAPCSPGGVQSPVRLHADAVSRRSRGGVVVELLRSDSRPSGGVRLAVHSVSRRGVSGLNDRPPSTLPQGTINMNQCSDVVDGESRTGQKNSLCVLTPDKEHFIRAECKEIINGWQEALTVYPRTNKQNQKKKRKVDPPSHQTAGRGMQRSPFSTSDVNARPDLLSDTTATCTVYSPGSRERNDSLHL</sequence>
<feature type="region of interest" description="Disordered" evidence="1">
    <location>
        <begin position="59"/>
        <end position="79"/>
    </location>
</feature>